<dbReference type="EMBL" id="LS974619">
    <property type="protein sequence ID" value="CAG7882545.1"/>
    <property type="molecule type" value="Genomic_DNA"/>
</dbReference>
<name>A0A8D9GKZ6_BRACM</name>
<dbReference type="Proteomes" id="UP000694005">
    <property type="component" value="Chromosome A03"/>
</dbReference>
<evidence type="ECO:0000313" key="1">
    <source>
        <dbReference type="EMBL" id="CAG7882545.1"/>
    </source>
</evidence>
<protein>
    <submittedName>
        <fullName evidence="1">Uncharacterized protein</fullName>
    </submittedName>
</protein>
<reference evidence="1 2" key="1">
    <citation type="submission" date="2021-07" db="EMBL/GenBank/DDBJ databases">
        <authorList>
            <consortium name="Genoscope - CEA"/>
            <person name="William W."/>
        </authorList>
    </citation>
    <scope>NUCLEOTIDE SEQUENCE [LARGE SCALE GENOMIC DNA]</scope>
</reference>
<sequence>MSPPEATASLLSLSRFRLSATNRTCPSSFPSLSIASTRFRLSATNHKILTSCSFVLSLNSFRDLTVGRCAGGDVKSSSLQIPDELKAHLVNRLRKIGKQKYS</sequence>
<dbReference type="Gramene" id="A03p38880.2_BraZ1">
    <property type="protein sequence ID" value="A03p38880.2_BraZ1.CDS"/>
    <property type="gene ID" value="A03g38880.2_BraZ1"/>
</dbReference>
<dbReference type="AlphaFoldDB" id="A0A8D9GKZ6"/>
<proteinExistence type="predicted"/>
<organism evidence="1 2">
    <name type="scientific">Brassica campestris</name>
    <name type="common">Field mustard</name>
    <dbReference type="NCBI Taxonomy" id="3711"/>
    <lineage>
        <taxon>Eukaryota</taxon>
        <taxon>Viridiplantae</taxon>
        <taxon>Streptophyta</taxon>
        <taxon>Embryophyta</taxon>
        <taxon>Tracheophyta</taxon>
        <taxon>Spermatophyta</taxon>
        <taxon>Magnoliopsida</taxon>
        <taxon>eudicotyledons</taxon>
        <taxon>Gunneridae</taxon>
        <taxon>Pentapetalae</taxon>
        <taxon>rosids</taxon>
        <taxon>malvids</taxon>
        <taxon>Brassicales</taxon>
        <taxon>Brassicaceae</taxon>
        <taxon>Brassiceae</taxon>
        <taxon>Brassica</taxon>
    </lineage>
</organism>
<accession>A0A8D9GKZ6</accession>
<evidence type="ECO:0000313" key="2">
    <source>
        <dbReference type="Proteomes" id="UP000694005"/>
    </source>
</evidence>
<gene>
    <name evidence="1" type="ORF">BRAPAZ1V2_A03P38880.2</name>
</gene>